<dbReference type="GO" id="GO:0003824">
    <property type="term" value="F:catalytic activity"/>
    <property type="evidence" value="ECO:0007669"/>
    <property type="project" value="InterPro"/>
</dbReference>
<dbReference type="Pfam" id="PF01048">
    <property type="entry name" value="PNP_UDP_1"/>
    <property type="match status" value="1"/>
</dbReference>
<feature type="domain" description="Nucleoside phosphorylase" evidence="1">
    <location>
        <begin position="33"/>
        <end position="177"/>
    </location>
</feature>
<dbReference type="Gene3D" id="3.40.50.300">
    <property type="entry name" value="P-loop containing nucleotide triphosphate hydrolases"/>
    <property type="match status" value="1"/>
</dbReference>
<dbReference type="GO" id="GO:0009116">
    <property type="term" value="P:nucleoside metabolic process"/>
    <property type="evidence" value="ECO:0007669"/>
    <property type="project" value="InterPro"/>
</dbReference>
<gene>
    <name evidence="2" type="ORF">PCAMFM013_S022g000149</name>
</gene>
<accession>A0A0G4PMA7</accession>
<dbReference type="InterPro" id="IPR000845">
    <property type="entry name" value="Nucleoside_phosphorylase_d"/>
</dbReference>
<dbReference type="PANTHER" id="PTHR46082">
    <property type="entry name" value="ATP/GTP-BINDING PROTEIN-RELATED"/>
    <property type="match status" value="1"/>
</dbReference>
<dbReference type="STRING" id="1429867.A0A0G4PMA7"/>
<dbReference type="GO" id="GO:0043531">
    <property type="term" value="F:ADP binding"/>
    <property type="evidence" value="ECO:0007669"/>
    <property type="project" value="InterPro"/>
</dbReference>
<dbReference type="Gene3D" id="3.40.50.1580">
    <property type="entry name" value="Nucleoside phosphorylase domain"/>
    <property type="match status" value="1"/>
</dbReference>
<evidence type="ECO:0000313" key="2">
    <source>
        <dbReference type="EMBL" id="CRL27469.1"/>
    </source>
</evidence>
<keyword evidence="3" id="KW-1185">Reference proteome</keyword>
<organism evidence="2 3">
    <name type="scientific">Penicillium camemberti (strain FM 013)</name>
    <dbReference type="NCBI Taxonomy" id="1429867"/>
    <lineage>
        <taxon>Eukaryota</taxon>
        <taxon>Fungi</taxon>
        <taxon>Dikarya</taxon>
        <taxon>Ascomycota</taxon>
        <taxon>Pezizomycotina</taxon>
        <taxon>Eurotiomycetes</taxon>
        <taxon>Eurotiomycetidae</taxon>
        <taxon>Eurotiales</taxon>
        <taxon>Aspergillaceae</taxon>
        <taxon>Penicillium</taxon>
    </lineage>
</organism>
<protein>
    <submittedName>
        <fullName evidence="2">Nucleoside phosphorylase</fullName>
    </submittedName>
</protein>
<dbReference type="PANTHER" id="PTHR46082:SF6">
    <property type="entry name" value="AAA+ ATPASE DOMAIN-CONTAINING PROTEIN-RELATED"/>
    <property type="match status" value="1"/>
</dbReference>
<sequence>MRSVDSPGDDLVLYPECCESPATPRKINRADFTIAIICALPLEGDAVEVIFDEIYDEVEQGYGKQPGDTNAYVTGRIGQHNVVLCYMPSMGRSSAASVASSLRLSYMGVKLALVVGICGGVPYPSGNQQIFLGDVIISDSVIQYDFGKQYPGGFKRNIGVKDTLGRPSQEIRSLLASLKTRRARLKLEKGIAEYLCAFRETELGWHLPTSEDTLFDSSFAHKHRFEEPSFDCACFTEGRPDEICPEASEMSCDRLACDDRHVIRRRSTTEGTGSSVHIGTIASADTVMKSGEDRDRAVRSERVLGFEMEGAGVWDNIPCIVIKGVCDYADSHKSKDWQDYAAAVGACAAKSFLSMWTRTLGEGLPGDPKIPRIPFFIGRSNELDEIRSKLFGASTFDQTVVVQGLAGIGKSQLVAKYANSSLSNYSAIFWLNASSPLHLASSFSEARERIDNKGHYAGPAERIQDGLLSLNQLYQRYRKKEQSTGAWKACAASGDVDAVKRWLNRKRNNNWLLVFDNYQSSTSSNNDEEGPLIERFFPEDRQGHVIITTQSSLSCGHTIRLGKIKSPHEALDIFCKATGREELRKDAEASKLVDQMDGLPLALVAAGSYMSNINIDCRQYLKLHNESWHTLQKHTPRVPSYNGNLCSCWAITFHELSKSLDVFRVLVCWACLESQDVWFELLDPNGLIWPGILVMKFDSAMRLLFDYGIVEFGSHAGDDSIGSRGYNMQRSFHAWLQTRIRNSMHDASIESLALSAVIHCSQKLIKSGIYHKGLLRVLPHASRCADLAMTERIHADVNKLIHLATVFQYAGYGKSRSFSLYLAMLQLENPAKVHFMTSEMLFQHALRKIEQASALGTTTEAAGRIPNQRFIYHNKVAALCGLRIVYKHMCKHEQRVLSCKKTVGSSVG</sequence>
<dbReference type="InterPro" id="IPR053137">
    <property type="entry name" value="NLR-like"/>
</dbReference>
<dbReference type="InterPro" id="IPR035994">
    <property type="entry name" value="Nucleoside_phosphorylase_sf"/>
</dbReference>
<dbReference type="SUPFAM" id="SSF52540">
    <property type="entry name" value="P-loop containing nucleoside triphosphate hydrolases"/>
    <property type="match status" value="1"/>
</dbReference>
<evidence type="ECO:0000259" key="1">
    <source>
        <dbReference type="Pfam" id="PF01048"/>
    </source>
</evidence>
<proteinExistence type="predicted"/>
<dbReference type="AlphaFoldDB" id="A0A0G4PMA7"/>
<reference evidence="2 3" key="1">
    <citation type="journal article" date="2014" name="Nat. Commun.">
        <title>Multiple recent horizontal transfers of a large genomic region in cheese making fungi.</title>
        <authorList>
            <person name="Cheeseman K."/>
            <person name="Ropars J."/>
            <person name="Renault P."/>
            <person name="Dupont J."/>
            <person name="Gouzy J."/>
            <person name="Branca A."/>
            <person name="Abraham A.L."/>
            <person name="Ceppi M."/>
            <person name="Conseiller E."/>
            <person name="Debuchy R."/>
            <person name="Malagnac F."/>
            <person name="Goarin A."/>
            <person name="Silar P."/>
            <person name="Lacoste S."/>
            <person name="Sallet E."/>
            <person name="Bensimon A."/>
            <person name="Giraud T."/>
            <person name="Brygoo Y."/>
        </authorList>
    </citation>
    <scope>NUCLEOTIDE SEQUENCE [LARGE SCALE GENOMIC DNA]</scope>
    <source>
        <strain evidence="3">FM 013</strain>
    </source>
</reference>
<evidence type="ECO:0000313" key="3">
    <source>
        <dbReference type="Proteomes" id="UP000053732"/>
    </source>
</evidence>
<dbReference type="InterPro" id="IPR027417">
    <property type="entry name" value="P-loop_NTPase"/>
</dbReference>
<dbReference type="Proteomes" id="UP000053732">
    <property type="component" value="Unassembled WGS sequence"/>
</dbReference>
<dbReference type="SUPFAM" id="SSF53167">
    <property type="entry name" value="Purine and uridine phosphorylases"/>
    <property type="match status" value="1"/>
</dbReference>
<dbReference type="EMBL" id="HG793155">
    <property type="protein sequence ID" value="CRL27469.1"/>
    <property type="molecule type" value="Genomic_DNA"/>
</dbReference>
<name>A0A0G4PMA7_PENC3</name>